<evidence type="ECO:0000313" key="2">
    <source>
        <dbReference type="Proteomes" id="UP000611215"/>
    </source>
</evidence>
<comment type="caution">
    <text evidence="1">The sequence shown here is derived from an EMBL/GenBank/DDBJ whole genome shotgun (WGS) entry which is preliminary data.</text>
</comment>
<sequence>MKRISPRMRFRMMNPFLQFFKFIILSVKIMVIVAGGHGGTREKVK</sequence>
<keyword evidence="2" id="KW-1185">Reference proteome</keyword>
<dbReference type="RefSeq" id="WP_195871847.1">
    <property type="nucleotide sequence ID" value="NZ_JADOET010000009.1"/>
</dbReference>
<reference evidence="1 2" key="1">
    <citation type="submission" date="2020-11" db="EMBL/GenBank/DDBJ databases">
        <title>Winogradskyella marina sp. nov., isolated from marine sediment.</title>
        <authorList>
            <person name="Bo J."/>
            <person name="Wang S."/>
            <person name="Song X."/>
            <person name="Du Z."/>
        </authorList>
    </citation>
    <scope>NUCLEOTIDE SEQUENCE [LARGE SCALE GENOMIC DNA]</scope>
    <source>
        <strain evidence="1 2">F6397</strain>
    </source>
</reference>
<organism evidence="1 2">
    <name type="scientific">Winogradskyella marina</name>
    <dbReference type="NCBI Taxonomy" id="2785530"/>
    <lineage>
        <taxon>Bacteria</taxon>
        <taxon>Pseudomonadati</taxon>
        <taxon>Bacteroidota</taxon>
        <taxon>Flavobacteriia</taxon>
        <taxon>Flavobacteriales</taxon>
        <taxon>Flavobacteriaceae</taxon>
        <taxon>Winogradskyella</taxon>
    </lineage>
</organism>
<accession>A0ABS0EJB9</accession>
<proteinExistence type="predicted"/>
<evidence type="ECO:0000313" key="1">
    <source>
        <dbReference type="EMBL" id="MBF8150508.1"/>
    </source>
</evidence>
<protein>
    <submittedName>
        <fullName evidence="1">Uncharacterized protein</fullName>
    </submittedName>
</protein>
<dbReference type="EMBL" id="JADOET010000009">
    <property type="protein sequence ID" value="MBF8150508.1"/>
    <property type="molecule type" value="Genomic_DNA"/>
</dbReference>
<name>A0ABS0EJB9_9FLAO</name>
<dbReference type="Proteomes" id="UP000611215">
    <property type="component" value="Unassembled WGS sequence"/>
</dbReference>
<gene>
    <name evidence="1" type="ORF">ITJ86_11410</name>
</gene>